<gene>
    <name evidence="8" type="ORF">LTR77_010480</name>
</gene>
<dbReference type="Proteomes" id="UP001337655">
    <property type="component" value="Unassembled WGS sequence"/>
</dbReference>
<evidence type="ECO:0000256" key="1">
    <source>
        <dbReference type="ARBA" id="ARBA00008601"/>
    </source>
</evidence>
<dbReference type="AlphaFoldDB" id="A0AAV9NW22"/>
<feature type="compositionally biased region" description="Acidic residues" evidence="6">
    <location>
        <begin position="115"/>
        <end position="131"/>
    </location>
</feature>
<dbReference type="InterPro" id="IPR000340">
    <property type="entry name" value="Dual-sp_phosphatase_cat-dom"/>
</dbReference>
<sequence>MALAMLSNAAAKGGLARMNSLPQAPHLYIGGIRALDDPDALDAANITHILSVLEYDACDWPEFSKYRRQLIKIEDYASQNIVQHFSSSNSFLDAVQAEGGIVLIHCYMGISRREEDDDEDDESDDNSDDESDGVKETTS</sequence>
<evidence type="ECO:0000313" key="8">
    <source>
        <dbReference type="EMBL" id="KAK5163806.1"/>
    </source>
</evidence>
<keyword evidence="9" id="KW-1185">Reference proteome</keyword>
<comment type="catalytic activity">
    <reaction evidence="4">
        <text>O-phospho-L-seryl-[protein] + H2O = L-seryl-[protein] + phosphate</text>
        <dbReference type="Rhea" id="RHEA:20629"/>
        <dbReference type="Rhea" id="RHEA-COMP:9863"/>
        <dbReference type="Rhea" id="RHEA-COMP:11604"/>
        <dbReference type="ChEBI" id="CHEBI:15377"/>
        <dbReference type="ChEBI" id="CHEBI:29999"/>
        <dbReference type="ChEBI" id="CHEBI:43474"/>
        <dbReference type="ChEBI" id="CHEBI:83421"/>
        <dbReference type="EC" id="3.1.3.16"/>
    </reaction>
</comment>
<dbReference type="CDD" id="cd14498">
    <property type="entry name" value="DSP"/>
    <property type="match status" value="1"/>
</dbReference>
<evidence type="ECO:0000259" key="7">
    <source>
        <dbReference type="SMART" id="SM00195"/>
    </source>
</evidence>
<keyword evidence="2" id="KW-0378">Hydrolase</keyword>
<keyword evidence="3" id="KW-0904">Protein phosphatase</keyword>
<dbReference type="PANTHER" id="PTHR45948">
    <property type="entry name" value="DUAL SPECIFICITY PROTEIN PHOSPHATASE DDB_G0269404-RELATED"/>
    <property type="match status" value="1"/>
</dbReference>
<reference evidence="8 9" key="1">
    <citation type="submission" date="2023-08" db="EMBL/GenBank/DDBJ databases">
        <title>Black Yeasts Isolated from many extreme environments.</title>
        <authorList>
            <person name="Coleine C."/>
            <person name="Stajich J.E."/>
            <person name="Selbmann L."/>
        </authorList>
    </citation>
    <scope>NUCLEOTIDE SEQUENCE [LARGE SCALE GENOMIC DNA]</scope>
    <source>
        <strain evidence="8 9">CCFEE 5935</strain>
    </source>
</reference>
<evidence type="ECO:0000256" key="2">
    <source>
        <dbReference type="ARBA" id="ARBA00022801"/>
    </source>
</evidence>
<dbReference type="EMBL" id="JAVRRT010000023">
    <property type="protein sequence ID" value="KAK5163806.1"/>
    <property type="molecule type" value="Genomic_DNA"/>
</dbReference>
<dbReference type="SUPFAM" id="SSF52799">
    <property type="entry name" value="(Phosphotyrosine protein) phosphatases II"/>
    <property type="match status" value="1"/>
</dbReference>
<evidence type="ECO:0000313" key="9">
    <source>
        <dbReference type="Proteomes" id="UP001337655"/>
    </source>
</evidence>
<dbReference type="Gene3D" id="3.90.190.10">
    <property type="entry name" value="Protein tyrosine phosphatase superfamily"/>
    <property type="match status" value="1"/>
</dbReference>
<evidence type="ECO:0000256" key="5">
    <source>
        <dbReference type="ARBA" id="ARBA00048336"/>
    </source>
</evidence>
<dbReference type="SMART" id="SM00195">
    <property type="entry name" value="DSPc"/>
    <property type="match status" value="1"/>
</dbReference>
<dbReference type="PANTHER" id="PTHR45948:SF2">
    <property type="entry name" value="DUAL SPECIFICITY PROTEIN PHOSPHATASE"/>
    <property type="match status" value="1"/>
</dbReference>
<evidence type="ECO:0000256" key="4">
    <source>
        <dbReference type="ARBA" id="ARBA00047761"/>
    </source>
</evidence>
<evidence type="ECO:0000256" key="3">
    <source>
        <dbReference type="ARBA" id="ARBA00022912"/>
    </source>
</evidence>
<accession>A0AAV9NW22</accession>
<protein>
    <recommendedName>
        <fullName evidence="7">Tyrosine-protein phosphatase domain-containing protein</fullName>
    </recommendedName>
</protein>
<dbReference type="GO" id="GO:0005829">
    <property type="term" value="C:cytosol"/>
    <property type="evidence" value="ECO:0007669"/>
    <property type="project" value="TreeGrafter"/>
</dbReference>
<organism evidence="8 9">
    <name type="scientific">Saxophila tyrrhenica</name>
    <dbReference type="NCBI Taxonomy" id="1690608"/>
    <lineage>
        <taxon>Eukaryota</taxon>
        <taxon>Fungi</taxon>
        <taxon>Dikarya</taxon>
        <taxon>Ascomycota</taxon>
        <taxon>Pezizomycotina</taxon>
        <taxon>Dothideomycetes</taxon>
        <taxon>Dothideomycetidae</taxon>
        <taxon>Mycosphaerellales</taxon>
        <taxon>Extremaceae</taxon>
        <taxon>Saxophila</taxon>
    </lineage>
</organism>
<dbReference type="InterPro" id="IPR029021">
    <property type="entry name" value="Prot-tyrosine_phosphatase-like"/>
</dbReference>
<dbReference type="GO" id="GO:0007165">
    <property type="term" value="P:signal transduction"/>
    <property type="evidence" value="ECO:0007669"/>
    <property type="project" value="TreeGrafter"/>
</dbReference>
<dbReference type="RefSeq" id="XP_064654208.1">
    <property type="nucleotide sequence ID" value="XM_064807699.1"/>
</dbReference>
<dbReference type="Pfam" id="PF00782">
    <property type="entry name" value="DSPc"/>
    <property type="match status" value="1"/>
</dbReference>
<dbReference type="GO" id="GO:0004725">
    <property type="term" value="F:protein tyrosine phosphatase activity"/>
    <property type="evidence" value="ECO:0007669"/>
    <property type="project" value="TreeGrafter"/>
</dbReference>
<evidence type="ECO:0000256" key="6">
    <source>
        <dbReference type="SAM" id="MobiDB-lite"/>
    </source>
</evidence>
<comment type="caution">
    <text evidence="8">The sequence shown here is derived from an EMBL/GenBank/DDBJ whole genome shotgun (WGS) entry which is preliminary data.</text>
</comment>
<comment type="similarity">
    <text evidence="1">Belongs to the protein-tyrosine phosphatase family. Non-receptor class dual specificity subfamily.</text>
</comment>
<feature type="domain" description="Tyrosine-protein phosphatase" evidence="7">
    <location>
        <begin position="16"/>
        <end position="138"/>
    </location>
</feature>
<feature type="region of interest" description="Disordered" evidence="6">
    <location>
        <begin position="113"/>
        <end position="139"/>
    </location>
</feature>
<dbReference type="InterPro" id="IPR020422">
    <property type="entry name" value="TYR_PHOSPHATASE_DUAL_dom"/>
</dbReference>
<proteinExistence type="inferred from homology"/>
<dbReference type="GO" id="GO:0004722">
    <property type="term" value="F:protein serine/threonine phosphatase activity"/>
    <property type="evidence" value="ECO:0007669"/>
    <property type="project" value="UniProtKB-EC"/>
</dbReference>
<comment type="catalytic activity">
    <reaction evidence="5">
        <text>O-phospho-L-threonyl-[protein] + H2O = L-threonyl-[protein] + phosphate</text>
        <dbReference type="Rhea" id="RHEA:47004"/>
        <dbReference type="Rhea" id="RHEA-COMP:11060"/>
        <dbReference type="Rhea" id="RHEA-COMP:11605"/>
        <dbReference type="ChEBI" id="CHEBI:15377"/>
        <dbReference type="ChEBI" id="CHEBI:30013"/>
        <dbReference type="ChEBI" id="CHEBI:43474"/>
        <dbReference type="ChEBI" id="CHEBI:61977"/>
        <dbReference type="EC" id="3.1.3.16"/>
    </reaction>
</comment>
<name>A0AAV9NW22_9PEZI</name>
<dbReference type="GeneID" id="89931807"/>